<dbReference type="Proteomes" id="UP000828390">
    <property type="component" value="Unassembled WGS sequence"/>
</dbReference>
<proteinExistence type="predicted"/>
<keyword evidence="3" id="KW-1185">Reference proteome</keyword>
<accession>A0A9D4DI51</accession>
<comment type="caution">
    <text evidence="2">The sequence shown here is derived from an EMBL/GenBank/DDBJ whole genome shotgun (WGS) entry which is preliminary data.</text>
</comment>
<feature type="compositionally biased region" description="Polar residues" evidence="1">
    <location>
        <begin position="551"/>
        <end position="563"/>
    </location>
</feature>
<reference evidence="2" key="2">
    <citation type="submission" date="2020-11" db="EMBL/GenBank/DDBJ databases">
        <authorList>
            <person name="McCartney M.A."/>
            <person name="Auch B."/>
            <person name="Kono T."/>
            <person name="Mallez S."/>
            <person name="Becker A."/>
            <person name="Gohl D.M."/>
            <person name="Silverstein K.A.T."/>
            <person name="Koren S."/>
            <person name="Bechman K.B."/>
            <person name="Herman A."/>
            <person name="Abrahante J.E."/>
            <person name="Garbe J."/>
        </authorList>
    </citation>
    <scope>NUCLEOTIDE SEQUENCE</scope>
    <source>
        <strain evidence="2">Duluth1</strain>
        <tissue evidence="2">Whole animal</tissue>
    </source>
</reference>
<evidence type="ECO:0000313" key="3">
    <source>
        <dbReference type="Proteomes" id="UP000828390"/>
    </source>
</evidence>
<protein>
    <submittedName>
        <fullName evidence="2">Uncharacterized protein</fullName>
    </submittedName>
</protein>
<feature type="compositionally biased region" description="Polar residues" evidence="1">
    <location>
        <begin position="461"/>
        <end position="509"/>
    </location>
</feature>
<evidence type="ECO:0000313" key="2">
    <source>
        <dbReference type="EMBL" id="KAH3749358.1"/>
    </source>
</evidence>
<feature type="region of interest" description="Disordered" evidence="1">
    <location>
        <begin position="458"/>
        <end position="518"/>
    </location>
</feature>
<feature type="region of interest" description="Disordered" evidence="1">
    <location>
        <begin position="543"/>
        <end position="563"/>
    </location>
</feature>
<organism evidence="2 3">
    <name type="scientific">Dreissena polymorpha</name>
    <name type="common">Zebra mussel</name>
    <name type="synonym">Mytilus polymorpha</name>
    <dbReference type="NCBI Taxonomy" id="45954"/>
    <lineage>
        <taxon>Eukaryota</taxon>
        <taxon>Metazoa</taxon>
        <taxon>Spiralia</taxon>
        <taxon>Lophotrochozoa</taxon>
        <taxon>Mollusca</taxon>
        <taxon>Bivalvia</taxon>
        <taxon>Autobranchia</taxon>
        <taxon>Heteroconchia</taxon>
        <taxon>Euheterodonta</taxon>
        <taxon>Imparidentia</taxon>
        <taxon>Neoheterodontei</taxon>
        <taxon>Myida</taxon>
        <taxon>Dreissenoidea</taxon>
        <taxon>Dreissenidae</taxon>
        <taxon>Dreissena</taxon>
    </lineage>
</organism>
<name>A0A9D4DI51_DREPO</name>
<dbReference type="EMBL" id="JAIWYP010000010">
    <property type="protein sequence ID" value="KAH3749358.1"/>
    <property type="molecule type" value="Genomic_DNA"/>
</dbReference>
<evidence type="ECO:0000256" key="1">
    <source>
        <dbReference type="SAM" id="MobiDB-lite"/>
    </source>
</evidence>
<reference evidence="2" key="1">
    <citation type="journal article" date="2019" name="bioRxiv">
        <title>The Genome of the Zebra Mussel, Dreissena polymorpha: A Resource for Invasive Species Research.</title>
        <authorList>
            <person name="McCartney M.A."/>
            <person name="Auch B."/>
            <person name="Kono T."/>
            <person name="Mallez S."/>
            <person name="Zhang Y."/>
            <person name="Obille A."/>
            <person name="Becker A."/>
            <person name="Abrahante J.E."/>
            <person name="Garbe J."/>
            <person name="Badalamenti J.P."/>
            <person name="Herman A."/>
            <person name="Mangelson H."/>
            <person name="Liachko I."/>
            <person name="Sullivan S."/>
            <person name="Sone E.D."/>
            <person name="Koren S."/>
            <person name="Silverstein K.A.T."/>
            <person name="Beckman K.B."/>
            <person name="Gohl D.M."/>
        </authorList>
    </citation>
    <scope>NUCLEOTIDE SEQUENCE</scope>
    <source>
        <strain evidence="2">Duluth1</strain>
        <tissue evidence="2">Whole animal</tissue>
    </source>
</reference>
<gene>
    <name evidence="2" type="ORF">DPMN_183855</name>
</gene>
<sequence length="699" mass="79943">MEETETTMDFVESKRKRSTQKALMTKLYNELKKNMMSRDNIDHVKVLFQKLCERFEQFKNAHLQCLDLCTVPDVAENLELTYEYCLQNFVEFRERFSQWTATGEKTPEEDDACSVASRISSASSGSAIKELWKAKAKRLVLEHKLKKMKERHEFELASKELKLKKQIINMLLLMRLNACLPRGIFKKEDFYSRWNRLLNAFANSLDPDETPQNVASHQDPNYYEQTWAKSRHLSRPHSSLYRMKGTNMGNIPPSILPSIPPTLLSLQNESFFNRFPKRMKKAQLCYNLRRGKYDKNEEVSLENLDMFQCWNRILKAFANSLDPDETPQNQDPNFDEIVINLQLRCHSSLAQVAVPLIKALGEAQNSQNSSLKSHLSDAFKLITSSIAENIHTRRERIKKELTPKYKSIANLESTSELLFGDKLEETIKQQSTNKINVTYSSVKQATIHENYSIQKAIPTTRAPSGKTSRAGSTRGTVRSRAGSTRGTVRSRAGSTRGTVRSRAGSTRGTVRSRAGSTRVPEYQRYQVPSDQGLYQRYRQIKGSTRVPEGSTRGTRYQVPSETSIQARGTIPTEINVGNTSYKQMLLCLGGEVMTKHTTLKQEDLMLLSNFDKECLRNVNARVFTNQMWTDGRWTKTDPKTSPEQSGELKRSYKRGHIIGTNLLTKFHEDRKINVASRVLTRKNTPPPGSHVFQPTCIIV</sequence>
<dbReference type="AlphaFoldDB" id="A0A9D4DI51"/>